<dbReference type="Gene3D" id="1.20.1290.10">
    <property type="entry name" value="AhpD-like"/>
    <property type="match status" value="1"/>
</dbReference>
<comment type="caution">
    <text evidence="2">The sequence shown here is derived from an EMBL/GenBank/DDBJ whole genome shotgun (WGS) entry which is preliminary data.</text>
</comment>
<feature type="domain" description="Carboxymuconolactone decarboxylase-like" evidence="1">
    <location>
        <begin position="164"/>
        <end position="246"/>
    </location>
</feature>
<organism evidence="2 3">
    <name type="scientific">Actinopolymorpha rutila</name>
    <dbReference type="NCBI Taxonomy" id="446787"/>
    <lineage>
        <taxon>Bacteria</taxon>
        <taxon>Bacillati</taxon>
        <taxon>Actinomycetota</taxon>
        <taxon>Actinomycetes</taxon>
        <taxon>Propionibacteriales</taxon>
        <taxon>Actinopolymorphaceae</taxon>
        <taxon>Actinopolymorpha</taxon>
    </lineage>
</organism>
<keyword evidence="2" id="KW-0456">Lyase</keyword>
<dbReference type="Proteomes" id="UP000579605">
    <property type="component" value="Unassembled WGS sequence"/>
</dbReference>
<dbReference type="PANTHER" id="PTHR33570">
    <property type="entry name" value="4-CARBOXYMUCONOLACTONE DECARBOXYLASE FAMILY PROTEIN"/>
    <property type="match status" value="1"/>
</dbReference>
<keyword evidence="3" id="KW-1185">Reference proteome</keyword>
<sequence>MAISEAARRNHEQLFPGHVSTLATTDPELVEYFDNFAFDEVVHHGTLDVGIRLIVQLAALIAGQAVREYRVMAGAALTVGVTPVQIKEIVYQAVPYVGMGKVFDFLHATNEVFTERGIELPLPGQSTTTPEDRLAKGRHVQGEIVGHDAVDAMYANAPADLAHIQRYLSGNCFGDHLTRTGLDLPTRELVTFSFLISMGGCDEQVKGHVRGNRNVGNDRARLIEVVTQLLPFIGYPRSLNAIAAINEITPPTTAEPSAEPVKDEQS</sequence>
<proteinExistence type="predicted"/>
<dbReference type="GO" id="GO:0047575">
    <property type="term" value="F:4-carboxymuconolactone decarboxylase activity"/>
    <property type="evidence" value="ECO:0007669"/>
    <property type="project" value="UniProtKB-EC"/>
</dbReference>
<name>A0A852ZX87_9ACTN</name>
<gene>
    <name evidence="2" type="ORF">F4554_005974</name>
</gene>
<dbReference type="GO" id="GO:0051920">
    <property type="term" value="F:peroxiredoxin activity"/>
    <property type="evidence" value="ECO:0007669"/>
    <property type="project" value="InterPro"/>
</dbReference>
<feature type="domain" description="Carboxymuconolactone decarboxylase-like" evidence="1">
    <location>
        <begin position="27"/>
        <end position="111"/>
    </location>
</feature>
<dbReference type="InterPro" id="IPR029032">
    <property type="entry name" value="AhpD-like"/>
</dbReference>
<dbReference type="RefSeq" id="WP_179790874.1">
    <property type="nucleotide sequence ID" value="NZ_BAAARR010000045.1"/>
</dbReference>
<protein>
    <submittedName>
        <fullName evidence="2">4-carboxymuconolactone decarboxylase</fullName>
        <ecNumber evidence="2">4.1.1.44</ecNumber>
    </submittedName>
</protein>
<dbReference type="SUPFAM" id="SSF69118">
    <property type="entry name" value="AhpD-like"/>
    <property type="match status" value="1"/>
</dbReference>
<dbReference type="InterPro" id="IPR003779">
    <property type="entry name" value="CMD-like"/>
</dbReference>
<accession>A0A852ZX87</accession>
<evidence type="ECO:0000313" key="2">
    <source>
        <dbReference type="EMBL" id="NYH93336.1"/>
    </source>
</evidence>
<dbReference type="Pfam" id="PF02627">
    <property type="entry name" value="CMD"/>
    <property type="match status" value="2"/>
</dbReference>
<evidence type="ECO:0000313" key="3">
    <source>
        <dbReference type="Proteomes" id="UP000579605"/>
    </source>
</evidence>
<dbReference type="AlphaFoldDB" id="A0A852ZX87"/>
<dbReference type="InterPro" id="IPR052512">
    <property type="entry name" value="4CMD/NDH-1_regulator"/>
</dbReference>
<dbReference type="PANTHER" id="PTHR33570:SF2">
    <property type="entry name" value="CARBOXYMUCONOLACTONE DECARBOXYLASE-LIKE DOMAIN-CONTAINING PROTEIN"/>
    <property type="match status" value="1"/>
</dbReference>
<evidence type="ECO:0000259" key="1">
    <source>
        <dbReference type="Pfam" id="PF02627"/>
    </source>
</evidence>
<reference evidence="2 3" key="1">
    <citation type="submission" date="2020-07" db="EMBL/GenBank/DDBJ databases">
        <title>Sequencing the genomes of 1000 actinobacteria strains.</title>
        <authorList>
            <person name="Klenk H.-P."/>
        </authorList>
    </citation>
    <scope>NUCLEOTIDE SEQUENCE [LARGE SCALE GENOMIC DNA]</scope>
    <source>
        <strain evidence="2 3">DSM 18448</strain>
    </source>
</reference>
<dbReference type="EMBL" id="JACBZH010000001">
    <property type="protein sequence ID" value="NYH93336.1"/>
    <property type="molecule type" value="Genomic_DNA"/>
</dbReference>
<dbReference type="EC" id="4.1.1.44" evidence="2"/>